<evidence type="ECO:0000313" key="6">
    <source>
        <dbReference type="EMBL" id="OHU00795.1"/>
    </source>
</evidence>
<feature type="DNA-binding region" description="H-T-H motif" evidence="4">
    <location>
        <begin position="33"/>
        <end position="52"/>
    </location>
</feature>
<dbReference type="AlphaFoldDB" id="A0A1S1K5P5"/>
<evidence type="ECO:0000313" key="7">
    <source>
        <dbReference type="Proteomes" id="UP000179636"/>
    </source>
</evidence>
<dbReference type="PANTHER" id="PTHR30055">
    <property type="entry name" value="HTH-TYPE TRANSCRIPTIONAL REGULATOR RUTR"/>
    <property type="match status" value="1"/>
</dbReference>
<dbReference type="EMBL" id="MLHV01000009">
    <property type="protein sequence ID" value="OHU00795.1"/>
    <property type="molecule type" value="Genomic_DNA"/>
</dbReference>
<dbReference type="InterPro" id="IPR009057">
    <property type="entry name" value="Homeodomain-like_sf"/>
</dbReference>
<proteinExistence type="predicted"/>
<dbReference type="Gene3D" id="1.10.10.60">
    <property type="entry name" value="Homeodomain-like"/>
    <property type="match status" value="1"/>
</dbReference>
<dbReference type="Proteomes" id="UP000179636">
    <property type="component" value="Unassembled WGS sequence"/>
</dbReference>
<protein>
    <submittedName>
        <fullName evidence="6">TetR family transcriptional regulator</fullName>
    </submittedName>
</protein>
<feature type="domain" description="HTH tetR-type" evidence="5">
    <location>
        <begin position="10"/>
        <end position="70"/>
    </location>
</feature>
<accession>A0A1S1K5P5</accession>
<dbReference type="SUPFAM" id="SSF48498">
    <property type="entry name" value="Tetracyclin repressor-like, C-terminal domain"/>
    <property type="match status" value="1"/>
</dbReference>
<organism evidence="6 7">
    <name type="scientific">Mycobacterium syngnathidarum</name>
    <dbReference type="NCBI Taxonomy" id="1908205"/>
    <lineage>
        <taxon>Bacteria</taxon>
        <taxon>Bacillati</taxon>
        <taxon>Actinomycetota</taxon>
        <taxon>Actinomycetes</taxon>
        <taxon>Mycobacteriales</taxon>
        <taxon>Mycobacteriaceae</taxon>
        <taxon>Mycobacterium</taxon>
    </lineage>
</organism>
<evidence type="ECO:0000256" key="1">
    <source>
        <dbReference type="ARBA" id="ARBA00023015"/>
    </source>
</evidence>
<dbReference type="STRING" id="1908205.BKG60_06495"/>
<evidence type="ECO:0000256" key="2">
    <source>
        <dbReference type="ARBA" id="ARBA00023125"/>
    </source>
</evidence>
<reference evidence="6 7" key="1">
    <citation type="submission" date="2016-10" db="EMBL/GenBank/DDBJ databases">
        <title>Evaluation of Human, Animal and Environmental Mycobacterium chelonae Isolates by Core Genome Phylogenomic Analysis, Targeted Gene Comparison, and Anti-microbial Susceptibility Patterns: A Tale of Mistaken Identities.</title>
        <authorList>
            <person name="Fogelson S.B."/>
            <person name="Camus A.C."/>
            <person name="Lorenz W."/>
            <person name="Vasireddy R."/>
            <person name="Vasireddy S."/>
            <person name="Smith T."/>
            <person name="Brown-Elliott B.A."/>
            <person name="Wallace R.J.Jr."/>
            <person name="Hasan N.A."/>
            <person name="Reischl U."/>
            <person name="Sanchez S."/>
        </authorList>
    </citation>
    <scope>NUCLEOTIDE SEQUENCE [LARGE SCALE GENOMIC DNA]</scope>
    <source>
        <strain evidence="6 7">24999</strain>
    </source>
</reference>
<dbReference type="InterPro" id="IPR001647">
    <property type="entry name" value="HTH_TetR"/>
</dbReference>
<evidence type="ECO:0000259" key="5">
    <source>
        <dbReference type="PROSITE" id="PS50977"/>
    </source>
</evidence>
<name>A0A1S1K5P5_9MYCO</name>
<dbReference type="PANTHER" id="PTHR30055:SF234">
    <property type="entry name" value="HTH-TYPE TRANSCRIPTIONAL REGULATOR BETI"/>
    <property type="match status" value="1"/>
</dbReference>
<comment type="caution">
    <text evidence="6">The sequence shown here is derived from an EMBL/GenBank/DDBJ whole genome shotgun (WGS) entry which is preliminary data.</text>
</comment>
<dbReference type="PRINTS" id="PR00455">
    <property type="entry name" value="HTHTETR"/>
</dbReference>
<evidence type="ECO:0000256" key="3">
    <source>
        <dbReference type="ARBA" id="ARBA00023163"/>
    </source>
</evidence>
<keyword evidence="2 4" id="KW-0238">DNA-binding</keyword>
<dbReference type="GO" id="GO:0000976">
    <property type="term" value="F:transcription cis-regulatory region binding"/>
    <property type="evidence" value="ECO:0007669"/>
    <property type="project" value="TreeGrafter"/>
</dbReference>
<dbReference type="InterPro" id="IPR050109">
    <property type="entry name" value="HTH-type_TetR-like_transc_reg"/>
</dbReference>
<dbReference type="InterPro" id="IPR036271">
    <property type="entry name" value="Tet_transcr_reg_TetR-rel_C_sf"/>
</dbReference>
<dbReference type="Gene3D" id="1.10.357.10">
    <property type="entry name" value="Tetracycline Repressor, domain 2"/>
    <property type="match status" value="1"/>
</dbReference>
<keyword evidence="1" id="KW-0805">Transcription regulation</keyword>
<keyword evidence="7" id="KW-1185">Reference proteome</keyword>
<gene>
    <name evidence="6" type="ORF">BKG61_12300</name>
</gene>
<dbReference type="GO" id="GO:0003700">
    <property type="term" value="F:DNA-binding transcription factor activity"/>
    <property type="evidence" value="ECO:0007669"/>
    <property type="project" value="TreeGrafter"/>
</dbReference>
<dbReference type="SUPFAM" id="SSF46689">
    <property type="entry name" value="Homeodomain-like"/>
    <property type="match status" value="1"/>
</dbReference>
<dbReference type="RefSeq" id="WP_070944991.1">
    <property type="nucleotide sequence ID" value="NZ_MLHV01000009.1"/>
</dbReference>
<evidence type="ECO:0000256" key="4">
    <source>
        <dbReference type="PROSITE-ProRule" id="PRU00335"/>
    </source>
</evidence>
<sequence length="199" mass="20972">MAQQTGRKVPPAVAEKLYSATDLIAARGLAKTKIEDIATASGVPKATLYYYFKGKDDILAFLFRDALDALASDVAAAADAPGPGRQRLAAVIQVQVAHTMHRPGTAQALVGDLGRAIRLPELASAVQEVFYEPIARVLRSGGADGSLRNVADPDSAAITIFGAIMMTAVLHNVINSEKTHDKVADEVMHLIENGLAPSS</sequence>
<keyword evidence="3" id="KW-0804">Transcription</keyword>
<dbReference type="Pfam" id="PF00440">
    <property type="entry name" value="TetR_N"/>
    <property type="match status" value="1"/>
</dbReference>
<dbReference type="PROSITE" id="PS50977">
    <property type="entry name" value="HTH_TETR_2"/>
    <property type="match status" value="1"/>
</dbReference>